<accession>W9VS54</accession>
<dbReference type="GO" id="GO:0016787">
    <property type="term" value="F:hydrolase activity"/>
    <property type="evidence" value="ECO:0007669"/>
    <property type="project" value="UniProtKB-KW"/>
</dbReference>
<feature type="compositionally biased region" description="Low complexity" evidence="3">
    <location>
        <begin position="109"/>
        <end position="118"/>
    </location>
</feature>
<dbReference type="VEuPathDB" id="FungiDB:A1O7_05999"/>
<feature type="domain" description="AB hydrolase-1" evidence="4">
    <location>
        <begin position="69"/>
        <end position="245"/>
    </location>
</feature>
<dbReference type="InterPro" id="IPR000639">
    <property type="entry name" value="Epox_hydrolase-like"/>
</dbReference>
<keyword evidence="1" id="KW-0378">Hydrolase</keyword>
<dbReference type="OrthoDB" id="284184at2759"/>
<evidence type="ECO:0000256" key="1">
    <source>
        <dbReference type="ARBA" id="ARBA00022801"/>
    </source>
</evidence>
<dbReference type="PANTHER" id="PTHR43329">
    <property type="entry name" value="EPOXIDE HYDROLASE"/>
    <property type="match status" value="1"/>
</dbReference>
<dbReference type="RefSeq" id="XP_007758195.1">
    <property type="nucleotide sequence ID" value="XM_007760005.1"/>
</dbReference>
<dbReference type="SUPFAM" id="SSF53474">
    <property type="entry name" value="alpha/beta-Hydrolases"/>
    <property type="match status" value="1"/>
</dbReference>
<dbReference type="InterPro" id="IPR029058">
    <property type="entry name" value="AB_hydrolase_fold"/>
</dbReference>
<dbReference type="STRING" id="1182544.W9VS54"/>
<evidence type="ECO:0000256" key="3">
    <source>
        <dbReference type="SAM" id="MobiDB-lite"/>
    </source>
</evidence>
<gene>
    <name evidence="5" type="ORF">A1O7_05999</name>
</gene>
<organism evidence="5 6">
    <name type="scientific">Cladophialophora yegresii CBS 114405</name>
    <dbReference type="NCBI Taxonomy" id="1182544"/>
    <lineage>
        <taxon>Eukaryota</taxon>
        <taxon>Fungi</taxon>
        <taxon>Dikarya</taxon>
        <taxon>Ascomycota</taxon>
        <taxon>Pezizomycotina</taxon>
        <taxon>Eurotiomycetes</taxon>
        <taxon>Chaetothyriomycetidae</taxon>
        <taxon>Chaetothyriales</taxon>
        <taxon>Herpotrichiellaceae</taxon>
        <taxon>Cladophialophora</taxon>
    </lineage>
</organism>
<dbReference type="Proteomes" id="UP000019473">
    <property type="component" value="Unassembled WGS sequence"/>
</dbReference>
<dbReference type="Pfam" id="PF00561">
    <property type="entry name" value="Abhydrolase_1"/>
    <property type="match status" value="1"/>
</dbReference>
<reference evidence="5 6" key="1">
    <citation type="submission" date="2013-03" db="EMBL/GenBank/DDBJ databases">
        <title>The Genome Sequence of Cladophialophora yegresii CBS 114405.</title>
        <authorList>
            <consortium name="The Broad Institute Genomics Platform"/>
            <person name="Cuomo C."/>
            <person name="de Hoog S."/>
            <person name="Gorbushina A."/>
            <person name="Walker B."/>
            <person name="Young S.K."/>
            <person name="Zeng Q."/>
            <person name="Gargeya S."/>
            <person name="Fitzgerald M."/>
            <person name="Haas B."/>
            <person name="Abouelleil A."/>
            <person name="Allen A.W."/>
            <person name="Alvarado L."/>
            <person name="Arachchi H.M."/>
            <person name="Berlin A.M."/>
            <person name="Chapman S.B."/>
            <person name="Gainer-Dewar J."/>
            <person name="Goldberg J."/>
            <person name="Griggs A."/>
            <person name="Gujja S."/>
            <person name="Hansen M."/>
            <person name="Howarth C."/>
            <person name="Imamovic A."/>
            <person name="Ireland A."/>
            <person name="Larimer J."/>
            <person name="McCowan C."/>
            <person name="Murphy C."/>
            <person name="Pearson M."/>
            <person name="Poon T.W."/>
            <person name="Priest M."/>
            <person name="Roberts A."/>
            <person name="Saif S."/>
            <person name="Shea T."/>
            <person name="Sisk P."/>
            <person name="Sykes S."/>
            <person name="Wortman J."/>
            <person name="Nusbaum C."/>
            <person name="Birren B."/>
        </authorList>
    </citation>
    <scope>NUCLEOTIDE SEQUENCE [LARGE SCALE GENOMIC DNA]</scope>
    <source>
        <strain evidence="5 6">CBS 114405</strain>
    </source>
</reference>
<dbReference type="HOGENOM" id="CLU_020336_7_2_1"/>
<comment type="caution">
    <text evidence="5">The sequence shown here is derived from an EMBL/GenBank/DDBJ whole genome shotgun (WGS) entry which is preliminary data.</text>
</comment>
<feature type="region of interest" description="Disordered" evidence="3">
    <location>
        <begin position="105"/>
        <end position="146"/>
    </location>
</feature>
<keyword evidence="6" id="KW-1185">Reference proteome</keyword>
<evidence type="ECO:0000313" key="6">
    <source>
        <dbReference type="Proteomes" id="UP000019473"/>
    </source>
</evidence>
<comment type="similarity">
    <text evidence="2">Belongs to the AB hydrolase superfamily. Epoxide hydrolase family.</text>
</comment>
<evidence type="ECO:0000259" key="4">
    <source>
        <dbReference type="Pfam" id="PF00561"/>
    </source>
</evidence>
<dbReference type="EMBL" id="AMGW01000004">
    <property type="protein sequence ID" value="EXJ58572.1"/>
    <property type="molecule type" value="Genomic_DNA"/>
</dbReference>
<dbReference type="PRINTS" id="PR00412">
    <property type="entry name" value="EPOXHYDRLASE"/>
</dbReference>
<sequence>MATTAAATTTGNDTQPTATTRMAATTANDTPSSSSTTFTGTTTTTITRHTFTKYGRTTSYLAAGPQTGPLLIFIHGWPATADVWTTQLEAFSALHFRCVAPDLPGYGGSQSQPQSQSGANHKSKEDGQSQSQSRDTPAPEPKDADPSLYTLQNVVTQLVNLLKYGLQREEAIWIGGGAGHDWGAAVVWTLVAHHPEVCLGVVNMALPYRTLEMGLGELVKYADRDLYAEDDYPFAQWGYMAWYEKLAREKEFGNAVALWKRDVEAFLKVWFARRPQEVFGGDDKKEGEEKAEIADAADIDTNHKSAFTGRVLKDGGFFGAAEAAPPQIPLSDTLLTEDMLRKLFSAFDATRFWAPTAYYLNGDANLKWCEDWSVNDGVVSVPVLFIECLNDVVAGTYNSPRMKEPMEAYCRKLTTVGIDAGHLVALEKPHETNAAILRWVAREIPEERGWPYGKKNPLKKNV</sequence>
<proteinExistence type="inferred from homology"/>
<dbReference type="Gene3D" id="3.40.50.1820">
    <property type="entry name" value="alpha/beta hydrolase"/>
    <property type="match status" value="1"/>
</dbReference>
<name>W9VS54_9EURO</name>
<dbReference type="AlphaFoldDB" id="W9VS54"/>
<evidence type="ECO:0000256" key="2">
    <source>
        <dbReference type="ARBA" id="ARBA00038334"/>
    </source>
</evidence>
<dbReference type="InterPro" id="IPR000073">
    <property type="entry name" value="AB_hydrolase_1"/>
</dbReference>
<dbReference type="eggNOG" id="KOG4178">
    <property type="taxonomic scope" value="Eukaryota"/>
</dbReference>
<evidence type="ECO:0000313" key="5">
    <source>
        <dbReference type="EMBL" id="EXJ58572.1"/>
    </source>
</evidence>
<protein>
    <recommendedName>
        <fullName evidence="4">AB hydrolase-1 domain-containing protein</fullName>
    </recommendedName>
</protein>
<dbReference type="GeneID" id="19180580"/>